<sequence>MAMTIDEFLQINQLTAADVARASGIRPTTLSVAFKRPVTTWTVKIINALALASHKDPGSVLSELQKPSFKLVIDRENLTIQGVKFENRFDFQVVEFAVKSNVMEGWEPSRENVLSLKRTLKEPNPKYEAQFNDIFGD</sequence>
<comment type="caution">
    <text evidence="1">The sequence shown here is derived from an EMBL/GenBank/DDBJ whole genome shotgun (WGS) entry which is preliminary data.</text>
</comment>
<evidence type="ECO:0000313" key="2">
    <source>
        <dbReference type="Proteomes" id="UP000776629"/>
    </source>
</evidence>
<protein>
    <submittedName>
        <fullName evidence="1">XRE family transcriptional regulator</fullName>
    </submittedName>
</protein>
<gene>
    <name evidence="1" type="ORF">H5993_05020</name>
</gene>
<name>A0ABS2EP17_9LACO</name>
<dbReference type="RefSeq" id="WP_204776484.1">
    <property type="nucleotide sequence ID" value="NZ_JACJJQ010000019.1"/>
</dbReference>
<dbReference type="EMBL" id="JACJJQ010000019">
    <property type="protein sequence ID" value="MBM6754120.1"/>
    <property type="molecule type" value="Genomic_DNA"/>
</dbReference>
<evidence type="ECO:0000313" key="1">
    <source>
        <dbReference type="EMBL" id="MBM6754120.1"/>
    </source>
</evidence>
<accession>A0ABS2EP17</accession>
<reference evidence="1 2" key="1">
    <citation type="journal article" date="2021" name="Sci. Rep.">
        <title>The distribution of antibiotic resistance genes in chicken gut microbiota commensals.</title>
        <authorList>
            <person name="Juricova H."/>
            <person name="Matiasovicova J."/>
            <person name="Kubasova T."/>
            <person name="Cejkova D."/>
            <person name="Rychlik I."/>
        </authorList>
    </citation>
    <scope>NUCLEOTIDE SEQUENCE [LARGE SCALE GENOMIC DNA]</scope>
    <source>
        <strain evidence="1 2">An810</strain>
    </source>
</reference>
<organism evidence="1 2">
    <name type="scientific">Limosilactobacillus alvi</name>
    <dbReference type="NCBI Taxonomy" id="990412"/>
    <lineage>
        <taxon>Bacteria</taxon>
        <taxon>Bacillati</taxon>
        <taxon>Bacillota</taxon>
        <taxon>Bacilli</taxon>
        <taxon>Lactobacillales</taxon>
        <taxon>Lactobacillaceae</taxon>
        <taxon>Limosilactobacillus</taxon>
    </lineage>
</organism>
<proteinExistence type="predicted"/>
<keyword evidence="2" id="KW-1185">Reference proteome</keyword>
<dbReference type="Proteomes" id="UP000776629">
    <property type="component" value="Unassembled WGS sequence"/>
</dbReference>